<keyword evidence="1" id="KW-0472">Membrane</keyword>
<feature type="transmembrane region" description="Helical" evidence="1">
    <location>
        <begin position="12"/>
        <end position="33"/>
    </location>
</feature>
<dbReference type="EMBL" id="LR134182">
    <property type="protein sequence ID" value="VEB40303.1"/>
    <property type="molecule type" value="Genomic_DNA"/>
</dbReference>
<name>A0A3S4IWP1_CHRVL</name>
<dbReference type="Gene3D" id="1.20.1250.20">
    <property type="entry name" value="MFS general substrate transporter like domains"/>
    <property type="match status" value="1"/>
</dbReference>
<proteinExistence type="predicted"/>
<evidence type="ECO:0000313" key="2">
    <source>
        <dbReference type="EMBL" id="VEB40303.1"/>
    </source>
</evidence>
<accession>A0A3S4IWP1</accession>
<protein>
    <submittedName>
        <fullName evidence="2">Uncharacterized protein</fullName>
    </submittedName>
</protein>
<dbReference type="InterPro" id="IPR036259">
    <property type="entry name" value="MFS_trans_sf"/>
</dbReference>
<dbReference type="AlphaFoldDB" id="A0A3S4IWP1"/>
<gene>
    <name evidence="2" type="ORF">NCTC9695_00701</name>
</gene>
<dbReference type="SUPFAM" id="SSF103473">
    <property type="entry name" value="MFS general substrate transporter"/>
    <property type="match status" value="1"/>
</dbReference>
<sequence>MKLTTGVFGSEQAPVVFGWIVAGHQLGAAFAALGAGMLRNSLGSYTAATMISGALCLVAAALVLRIRIERQRPVPV</sequence>
<keyword evidence="1" id="KW-1133">Transmembrane helix</keyword>
<keyword evidence="1" id="KW-0812">Transmembrane</keyword>
<dbReference type="Proteomes" id="UP000275777">
    <property type="component" value="Chromosome"/>
</dbReference>
<evidence type="ECO:0000256" key="1">
    <source>
        <dbReference type="SAM" id="Phobius"/>
    </source>
</evidence>
<evidence type="ECO:0000313" key="3">
    <source>
        <dbReference type="Proteomes" id="UP000275777"/>
    </source>
</evidence>
<reference evidence="2 3" key="1">
    <citation type="submission" date="2018-12" db="EMBL/GenBank/DDBJ databases">
        <authorList>
            <consortium name="Pathogen Informatics"/>
        </authorList>
    </citation>
    <scope>NUCLEOTIDE SEQUENCE [LARGE SCALE GENOMIC DNA]</scope>
    <source>
        <strain evidence="2 3">NCTC9695</strain>
    </source>
</reference>
<feature type="transmembrane region" description="Helical" evidence="1">
    <location>
        <begin position="45"/>
        <end position="64"/>
    </location>
</feature>
<organism evidence="2 3">
    <name type="scientific">Chromobacterium violaceum</name>
    <dbReference type="NCBI Taxonomy" id="536"/>
    <lineage>
        <taxon>Bacteria</taxon>
        <taxon>Pseudomonadati</taxon>
        <taxon>Pseudomonadota</taxon>
        <taxon>Betaproteobacteria</taxon>
        <taxon>Neisseriales</taxon>
        <taxon>Chromobacteriaceae</taxon>
        <taxon>Chromobacterium</taxon>
    </lineage>
</organism>